<protein>
    <submittedName>
        <fullName evidence="3">Periplasmic or exported protein</fullName>
    </submittedName>
</protein>
<reference evidence="3 4" key="1">
    <citation type="submission" date="2018-06" db="EMBL/GenBank/DDBJ databases">
        <authorList>
            <consortium name="Pathogen Informatics"/>
            <person name="Doyle S."/>
        </authorList>
    </citation>
    <scope>NUCLEOTIDE SEQUENCE [LARGE SCALE GENOMIC DNA]</scope>
    <source>
        <strain evidence="3 4">NCTC11694</strain>
    </source>
</reference>
<gene>
    <name evidence="3" type="ORF">NCTC11694_07393</name>
</gene>
<dbReference type="Proteomes" id="UP000255050">
    <property type="component" value="Unassembled WGS sequence"/>
</dbReference>
<comment type="caution">
    <text evidence="3">The sequence shown here is derived from an EMBL/GenBank/DDBJ whole genome shotgun (WGS) entry which is preliminary data.</text>
</comment>
<feature type="chain" id="PRO_5028871555" evidence="2">
    <location>
        <begin position="24"/>
        <end position="92"/>
    </location>
</feature>
<keyword evidence="2" id="KW-0732">Signal</keyword>
<dbReference type="AlphaFoldDB" id="A0A7H4MXF6"/>
<feature type="signal peptide" evidence="2">
    <location>
        <begin position="1"/>
        <end position="23"/>
    </location>
</feature>
<organism evidence="3 4">
    <name type="scientific">Klebsiella michiganensis</name>
    <dbReference type="NCBI Taxonomy" id="1134687"/>
    <lineage>
        <taxon>Bacteria</taxon>
        <taxon>Pseudomonadati</taxon>
        <taxon>Pseudomonadota</taxon>
        <taxon>Gammaproteobacteria</taxon>
        <taxon>Enterobacterales</taxon>
        <taxon>Enterobacteriaceae</taxon>
        <taxon>Klebsiella/Raoultella group</taxon>
        <taxon>Klebsiella</taxon>
    </lineage>
</organism>
<evidence type="ECO:0000256" key="1">
    <source>
        <dbReference type="SAM" id="MobiDB-lite"/>
    </source>
</evidence>
<dbReference type="EMBL" id="UGJR01000006">
    <property type="protein sequence ID" value="STT07769.1"/>
    <property type="molecule type" value="Genomic_DNA"/>
</dbReference>
<name>A0A7H4MXF6_9ENTR</name>
<evidence type="ECO:0000313" key="3">
    <source>
        <dbReference type="EMBL" id="STT07769.1"/>
    </source>
</evidence>
<sequence>MKLNAFTLTLAPLLVAGAFSAHAGPQAHVVCAYHHTLGDDAIMMFGKPNQAMWHDFLAIPIPMRFPPIRRCATSRKPPAITRPTVPPTGCRR</sequence>
<evidence type="ECO:0000256" key="2">
    <source>
        <dbReference type="SAM" id="SignalP"/>
    </source>
</evidence>
<evidence type="ECO:0000313" key="4">
    <source>
        <dbReference type="Proteomes" id="UP000255050"/>
    </source>
</evidence>
<proteinExistence type="predicted"/>
<accession>A0A7H4MXF6</accession>
<feature type="region of interest" description="Disordered" evidence="1">
    <location>
        <begin position="73"/>
        <end position="92"/>
    </location>
</feature>